<evidence type="ECO:0000256" key="5">
    <source>
        <dbReference type="ARBA" id="ARBA00023235"/>
    </source>
</evidence>
<dbReference type="InterPro" id="IPR044666">
    <property type="entry name" value="Cyclophilin_A-like"/>
</dbReference>
<evidence type="ECO:0000256" key="2">
    <source>
        <dbReference type="ARBA" id="ARBA00007365"/>
    </source>
</evidence>
<evidence type="ECO:0000256" key="3">
    <source>
        <dbReference type="ARBA" id="ARBA00013194"/>
    </source>
</evidence>
<sequence length="385" mass="42951">MKRINMAQPHFFGKALLFTLLIQFTGCKAPYPELEDGMYAEFITNKGIMVAKLEQEKTPTTVANFVSLAEGSNTLVADSLKKKNFYDGLIFHRVIPDFMIQGGDPSGDGSGNPGYRFNDEFHPDLKHDKKGVLAMANSGFGTNGSQFYITHKATPWLDAYDEEGFLKNCEDRRVSCHTVFGEVVLGLEVVDSIEQNDTIQHIKIIRKGKMAKKFDAPEIFKNHFVEAERLEKEKAAKAEAIIKTSKEKFNAQQSEATTMDSGLQYYISEKGTGEKLPEDAEVLVHYAVYFENGKLLETSKLETAEALDAVNPKRKAMDRYQPITANIGPNAGMIPGFKEGLQQLNVGDKATLFIPYHLAYGESGTRGIPEKSNLIFEVEIIELLK</sequence>
<dbReference type="InterPro" id="IPR046357">
    <property type="entry name" value="PPIase_dom_sf"/>
</dbReference>
<organism evidence="9 10">
    <name type="scientific">Tamlana crocina</name>
    <dbReference type="NCBI Taxonomy" id="393006"/>
    <lineage>
        <taxon>Bacteria</taxon>
        <taxon>Pseudomonadati</taxon>
        <taxon>Bacteroidota</taxon>
        <taxon>Flavobacteriia</taxon>
        <taxon>Flavobacteriales</taxon>
        <taxon>Flavobacteriaceae</taxon>
        <taxon>Tamlana</taxon>
    </lineage>
</organism>
<dbReference type="SUPFAM" id="SSF50891">
    <property type="entry name" value="Cyclophilin-like"/>
    <property type="match status" value="1"/>
</dbReference>
<keyword evidence="4 6" id="KW-0697">Rotamase</keyword>
<feature type="domain" description="PPIase cyclophilin-type" evidence="8">
    <location>
        <begin position="47"/>
        <end position="217"/>
    </location>
</feature>
<dbReference type="RefSeq" id="WP_167919193.1">
    <property type="nucleotide sequence ID" value="NZ_JAAVJS010000022.1"/>
</dbReference>
<dbReference type="Gene3D" id="2.40.100.10">
    <property type="entry name" value="Cyclophilin-like"/>
    <property type="match status" value="1"/>
</dbReference>
<dbReference type="EC" id="5.2.1.8" evidence="3 6"/>
<accession>A0ABX1DHH0</accession>
<evidence type="ECO:0000259" key="7">
    <source>
        <dbReference type="PROSITE" id="PS50059"/>
    </source>
</evidence>
<dbReference type="InterPro" id="IPR029000">
    <property type="entry name" value="Cyclophilin-like_dom_sf"/>
</dbReference>
<evidence type="ECO:0000259" key="8">
    <source>
        <dbReference type="PROSITE" id="PS50072"/>
    </source>
</evidence>
<dbReference type="CDD" id="cd00317">
    <property type="entry name" value="cyclophilin"/>
    <property type="match status" value="1"/>
</dbReference>
<dbReference type="InterPro" id="IPR002130">
    <property type="entry name" value="Cyclophilin-type_PPIase_dom"/>
</dbReference>
<dbReference type="Pfam" id="PF00160">
    <property type="entry name" value="Pro_isomerase"/>
    <property type="match status" value="1"/>
</dbReference>
<proteinExistence type="inferred from homology"/>
<dbReference type="Proteomes" id="UP000760545">
    <property type="component" value="Unassembled WGS sequence"/>
</dbReference>
<dbReference type="Gene3D" id="3.10.50.40">
    <property type="match status" value="1"/>
</dbReference>
<dbReference type="InterPro" id="IPR001179">
    <property type="entry name" value="PPIase_FKBP_dom"/>
</dbReference>
<comment type="catalytic activity">
    <reaction evidence="1 6">
        <text>[protein]-peptidylproline (omega=180) = [protein]-peptidylproline (omega=0)</text>
        <dbReference type="Rhea" id="RHEA:16237"/>
        <dbReference type="Rhea" id="RHEA-COMP:10747"/>
        <dbReference type="Rhea" id="RHEA-COMP:10748"/>
        <dbReference type="ChEBI" id="CHEBI:83833"/>
        <dbReference type="ChEBI" id="CHEBI:83834"/>
        <dbReference type="EC" id="5.2.1.8"/>
    </reaction>
</comment>
<keyword evidence="5 6" id="KW-0413">Isomerase</keyword>
<dbReference type="SUPFAM" id="SSF54534">
    <property type="entry name" value="FKBP-like"/>
    <property type="match status" value="1"/>
</dbReference>
<evidence type="ECO:0000313" key="9">
    <source>
        <dbReference type="EMBL" id="NJX16529.1"/>
    </source>
</evidence>
<protein>
    <recommendedName>
        <fullName evidence="3 6">peptidylprolyl isomerase</fullName>
        <ecNumber evidence="3 6">5.2.1.8</ecNumber>
    </recommendedName>
</protein>
<dbReference type="EMBL" id="JAAVJS010000022">
    <property type="protein sequence ID" value="NJX16529.1"/>
    <property type="molecule type" value="Genomic_DNA"/>
</dbReference>
<dbReference type="PANTHER" id="PTHR45625:SF4">
    <property type="entry name" value="PEPTIDYLPROLYL ISOMERASE DOMAIN AND WD REPEAT-CONTAINING PROTEIN 1"/>
    <property type="match status" value="1"/>
</dbReference>
<evidence type="ECO:0000256" key="4">
    <source>
        <dbReference type="ARBA" id="ARBA00023110"/>
    </source>
</evidence>
<dbReference type="PANTHER" id="PTHR45625">
    <property type="entry name" value="PEPTIDYL-PROLYL CIS-TRANS ISOMERASE-RELATED"/>
    <property type="match status" value="1"/>
</dbReference>
<gene>
    <name evidence="9" type="ORF">HC176_13630</name>
</gene>
<feature type="domain" description="PPIase FKBP-type" evidence="7">
    <location>
        <begin position="279"/>
        <end position="384"/>
    </location>
</feature>
<evidence type="ECO:0000256" key="1">
    <source>
        <dbReference type="ARBA" id="ARBA00000971"/>
    </source>
</evidence>
<name>A0ABX1DHH0_9FLAO</name>
<keyword evidence="10" id="KW-1185">Reference proteome</keyword>
<dbReference type="PROSITE" id="PS00170">
    <property type="entry name" value="CSA_PPIASE_1"/>
    <property type="match status" value="1"/>
</dbReference>
<dbReference type="PROSITE" id="PS50072">
    <property type="entry name" value="CSA_PPIASE_2"/>
    <property type="match status" value="1"/>
</dbReference>
<dbReference type="PROSITE" id="PS50059">
    <property type="entry name" value="FKBP_PPIASE"/>
    <property type="match status" value="1"/>
</dbReference>
<dbReference type="InterPro" id="IPR020892">
    <property type="entry name" value="Cyclophilin-type_PPIase_CS"/>
</dbReference>
<comment type="caution">
    <text evidence="9">The sequence shown here is derived from an EMBL/GenBank/DDBJ whole genome shotgun (WGS) entry which is preliminary data.</text>
</comment>
<dbReference type="GO" id="GO:0016853">
    <property type="term" value="F:isomerase activity"/>
    <property type="evidence" value="ECO:0007669"/>
    <property type="project" value="UniProtKB-KW"/>
</dbReference>
<reference evidence="9 10" key="1">
    <citation type="submission" date="2020-03" db="EMBL/GenBank/DDBJ databases">
        <title>Tamlana sp. nov, isolated from XXX.</title>
        <authorList>
            <person name="Cao W.R."/>
        </authorList>
    </citation>
    <scope>NUCLEOTIDE SEQUENCE [LARGE SCALE GENOMIC DNA]</scope>
    <source>
        <strain evidence="9 10">HST1-43</strain>
    </source>
</reference>
<dbReference type="Pfam" id="PF00254">
    <property type="entry name" value="FKBP_C"/>
    <property type="match status" value="1"/>
</dbReference>
<dbReference type="PRINTS" id="PR00153">
    <property type="entry name" value="CSAPPISMRASE"/>
</dbReference>
<evidence type="ECO:0000256" key="6">
    <source>
        <dbReference type="PROSITE-ProRule" id="PRU00277"/>
    </source>
</evidence>
<evidence type="ECO:0000313" key="10">
    <source>
        <dbReference type="Proteomes" id="UP000760545"/>
    </source>
</evidence>
<comment type="similarity">
    <text evidence="2">Belongs to the cyclophilin-type PPIase family.</text>
</comment>